<feature type="compositionally biased region" description="Basic and acidic residues" evidence="12">
    <location>
        <begin position="70"/>
        <end position="82"/>
    </location>
</feature>
<dbReference type="InterPro" id="IPR006530">
    <property type="entry name" value="YD"/>
</dbReference>
<dbReference type="Pfam" id="PF25023">
    <property type="entry name" value="TEN_YD-shell"/>
    <property type="match status" value="1"/>
</dbReference>
<evidence type="ECO:0000256" key="10">
    <source>
        <dbReference type="ARBA" id="ARBA00023157"/>
    </source>
</evidence>
<dbReference type="GO" id="GO:0005886">
    <property type="term" value="C:plasma membrane"/>
    <property type="evidence" value="ECO:0007669"/>
    <property type="project" value="UniProtKB-SubCell"/>
</dbReference>
<evidence type="ECO:0000256" key="12">
    <source>
        <dbReference type="SAM" id="MobiDB-lite"/>
    </source>
</evidence>
<keyword evidence="4" id="KW-1003">Cell membrane</keyword>
<comment type="caution">
    <text evidence="11">Lacks conserved residue(s) required for the propagation of feature annotation.</text>
</comment>
<evidence type="ECO:0000256" key="8">
    <source>
        <dbReference type="ARBA" id="ARBA00022989"/>
    </source>
</evidence>
<dbReference type="Pfam" id="PF25020">
    <property type="entry name" value="TTR_TEN1-4"/>
    <property type="match status" value="1"/>
</dbReference>
<dbReference type="InterPro" id="IPR057629">
    <property type="entry name" value="Teneurin1-4_GBD"/>
</dbReference>
<accession>A0A0K2UZJ6</accession>
<name>A0A0K2UZJ6_LEPSM</name>
<organism evidence="15">
    <name type="scientific">Lepeophtheirus salmonis</name>
    <name type="common">Salmon louse</name>
    <name type="synonym">Caligus salmonis</name>
    <dbReference type="NCBI Taxonomy" id="72036"/>
    <lineage>
        <taxon>Eukaryota</taxon>
        <taxon>Metazoa</taxon>
        <taxon>Ecdysozoa</taxon>
        <taxon>Arthropoda</taxon>
        <taxon>Crustacea</taxon>
        <taxon>Multicrustacea</taxon>
        <taxon>Hexanauplia</taxon>
        <taxon>Copepoda</taxon>
        <taxon>Siphonostomatoida</taxon>
        <taxon>Caligidae</taxon>
        <taxon>Lepeophtheirus</taxon>
    </lineage>
</organism>
<evidence type="ECO:0000259" key="14">
    <source>
        <dbReference type="PROSITE" id="PS50026"/>
    </source>
</evidence>
<dbReference type="InterPro" id="IPR028916">
    <property type="entry name" value="Tox-GHH_dom"/>
</dbReference>
<dbReference type="InterPro" id="IPR011041">
    <property type="entry name" value="Quinoprot_gluc/sorb_DH_b-prop"/>
</dbReference>
<dbReference type="Pfam" id="PF15636">
    <property type="entry name" value="Tox-GHH"/>
    <property type="match status" value="1"/>
</dbReference>
<dbReference type="PROSITE" id="PS00022">
    <property type="entry name" value="EGF_1"/>
    <property type="match status" value="4"/>
</dbReference>
<keyword evidence="5 11" id="KW-0245">EGF-like domain</keyword>
<feature type="domain" description="EGF-like" evidence="14">
    <location>
        <begin position="396"/>
        <end position="428"/>
    </location>
</feature>
<dbReference type="Pfam" id="PF25024">
    <property type="entry name" value="EGF_TEN"/>
    <property type="match status" value="1"/>
</dbReference>
<feature type="disulfide bond" evidence="11">
    <location>
        <begin position="586"/>
        <end position="595"/>
    </location>
</feature>
<feature type="disulfide bond" evidence="11">
    <location>
        <begin position="564"/>
        <end position="574"/>
    </location>
</feature>
<dbReference type="SMART" id="SM00181">
    <property type="entry name" value="EGF"/>
    <property type="match status" value="8"/>
</dbReference>
<dbReference type="Pfam" id="PF25021">
    <property type="entry name" value="TEN_NHL"/>
    <property type="match status" value="1"/>
</dbReference>
<dbReference type="FunFam" id="2.10.25.10:FF:000021">
    <property type="entry name" value="Teneurin transmembrane protein 2"/>
    <property type="match status" value="1"/>
</dbReference>
<evidence type="ECO:0000256" key="7">
    <source>
        <dbReference type="ARBA" id="ARBA00022737"/>
    </source>
</evidence>
<evidence type="ECO:0000256" key="9">
    <source>
        <dbReference type="ARBA" id="ARBA00023136"/>
    </source>
</evidence>
<dbReference type="Gene3D" id="2.180.10.10">
    <property type="entry name" value="RHS repeat-associated core"/>
    <property type="match status" value="1"/>
</dbReference>
<feature type="compositionally biased region" description="Polar residues" evidence="12">
    <location>
        <begin position="32"/>
        <end position="69"/>
    </location>
</feature>
<dbReference type="InterPro" id="IPR056820">
    <property type="entry name" value="TEN_TTR-like"/>
</dbReference>
<evidence type="ECO:0000256" key="3">
    <source>
        <dbReference type="ARBA" id="ARBA00009385"/>
    </source>
</evidence>
<dbReference type="FunFam" id="2.10.25.10:FF:000013">
    <property type="entry name" value="Teneurin transmembrane protein 4"/>
    <property type="match status" value="1"/>
</dbReference>
<evidence type="ECO:0000256" key="6">
    <source>
        <dbReference type="ARBA" id="ARBA00022692"/>
    </source>
</evidence>
<dbReference type="Gene3D" id="2.60.120.260">
    <property type="entry name" value="Galactose-binding domain-like"/>
    <property type="match status" value="1"/>
</dbReference>
<dbReference type="PANTHER" id="PTHR11219:SF72">
    <property type="entry name" value="TENEURIN-M"/>
    <property type="match status" value="1"/>
</dbReference>
<evidence type="ECO:0000256" key="5">
    <source>
        <dbReference type="ARBA" id="ARBA00022536"/>
    </source>
</evidence>
<dbReference type="NCBIfam" id="TIGR01643">
    <property type="entry name" value="YD_repeat_2x"/>
    <property type="match status" value="1"/>
</dbReference>
<evidence type="ECO:0000313" key="15">
    <source>
        <dbReference type="EMBL" id="CDW43683.1"/>
    </source>
</evidence>
<evidence type="ECO:0000256" key="13">
    <source>
        <dbReference type="SAM" id="Phobius"/>
    </source>
</evidence>
<dbReference type="Pfam" id="PF23093">
    <property type="entry name" value="GBD_Tenm3"/>
    <property type="match status" value="1"/>
</dbReference>
<dbReference type="Gene3D" id="2.120.10.30">
    <property type="entry name" value="TolB, C-terminal domain"/>
    <property type="match status" value="2"/>
</dbReference>
<feature type="compositionally biased region" description="Polar residues" evidence="12">
    <location>
        <begin position="1"/>
        <end position="17"/>
    </location>
</feature>
<comment type="similarity">
    <text evidence="3">Belongs to the tenascin family. Teneurin subfamily.</text>
</comment>
<sequence>MASNSTQLREGSLTGQRVNYLDSGYSEEDPDQQVTSCLMKTPSGNIFIPPSSNKPKNDYRYTSSPSPTKDSLKNSSSDRDTLHYGTGVPVLPCRNNMRRPLNGSLSPNGRLHKRIRGYCSWRCTAVFFIILTLALTAALIYITASSFLPISYENAKACAVVVEGDESNRGNELQVSNPKMVGAMKAEKSSILSESLSSDQSRPRNLPPDGTTFKQINVNERYSHSISPYGYLNLQFYRKNDGYVSFELSIPRGSSLGLYARRNALPTHTHYDIMEVVTGFTEDNRRNTRAVKRSIVKKLSFYLVEGHWFVSIYNDDGDEQTVDFINSPSKEMTDGCPLGCNGHGECVLGRCQCEAGFDGMDCSQSVCPMLCSGQGDYINGECVCHPGWKGKECSLRHEECLVPDCSGHGQCKDGSCICMIGYTGEFCEKVDCPDPNCGGHGFCVSGTCICKKGWRGGGCNELDDDARQCLPDCSSHGRFDIDSQKCVCASGWTGEDCSLRVCGLDCGTHGRCEDTKCACDSGWKGLRCQDKDCDPRCSLHGQCKNGTCLCVTGWNGVHCTLQGCPDECSSHGNCKANLKGEWSCDCEEAWDGKNCGIQLERRCNDGLDNDQDGLLDCQDPECCESRECFESTLCATVSRPIDILLQRQPPAATASFFQKMKFIIEEGSLQRYVKNSAFNESSFWKYFNQSRAAVLRGRVVAPSGRGLVGVRVTHDDLHTEGYTMTQKDGWFDFMVNGGGAVKLKFGKPPFPPQTRTLFAPWNEVIVIEDVVMSLGLKEKNSLQNSILLYPKPQMAASSAFSSTCPSHDYETMKPIVMTSWKLSSQSGSSTQSSLIAESRVLQESLLITNTQVRLIHRSSRARGYLSTIQLQLTPSTSITKSLKQIFLRITIEGVLFEKIFEADPNLKYTYSWQRLNVYRQRVFGTTTAVVKVGYSYIDCDQVIWNTQTTKISGQDLTVSDIGGWDLDIHHRYNPEEGILYRGDGSNVYLKERPRLIFTVMGSNNRRGVDCSSGCDYTPASKQNLLSPVSIVTGHDGSIFVGDFDYIRRIKPDGTASVLLKLNYTRVEYRYHMAVHPRDGSLYLSDPESYQIIHISNEENSEWVSVIGSGTRCLPGDRSNCGDYDTAKNARLSYPKGLAISAEGKIYFADGSNIRVVDEKGNISTVIGSHKHRTHWKPLPCEGTISMEDVVLRWPTALAINPMDNTLYFIDDNMVMKITSDGRLQIVAGRPLHCHRPQGEILNNFASHTTLVSPQSITFGPQGEMYVAESDSRRTNRISVVGTDGRINSFAGKDSKCNCLEKTCDCFSEDNHLALETIFGSISSIAAGPDDTLYVADQSNERLRKIQTSIPSMTLAKEYEVYSPTTQELYIFNRFGLHTATKYIPTKETLFKFSYSVSTSNGKLVGITDANGGKITILRDYSGKVNAIENPMRQKLNVRLDRKQMMTSLEYPDSYSVSFSYYRSKELIYSRRDTDGNSFVYEYNSDGRLTTVVTPTGEVLRLSADLNIQGALVNISRGKEVTRVLMQPNSILDKSIGHEKERIKMDSDNSLSIDSKWGHRFSIKTAPYALLNDDNGLAESFPIPYLEKTDIGRDTINKLEWNYFNKGSKMGKSLDVNGRRLLSIEMTKDGTSSQTISVESTASSILNISKGPWGSIKIDPSPSGGFAPLTLETHRLGLPKLWKWGDISIEYEYDHMNRLSKIKHPSSLNGITSYSEYFYPDDKTNEPSKITIPTGGGFLLNRDDHGALKSITTPRGHIHGFSRQHSLGYRRFLYQAPWSREAYESQYDQSGRLIARVYPKESIKIVYAYDEARQLRSILAGTTSVNYHYYAGSALVKSVEVLDEALEYQSKTELKYHLGLLKEIHTRYSGHTAMFDDIYLKYQYDGSGRVSTIFTEIGSSEGNKDEEKLQNFKYDLKIGILLGIGNYRIRHDSFRKVEMTDLNKNFVRIKSYDEHKRLTGISVIIKGYERFIYNAEYDTASQIISETVSLPKNRKEEVKTFVYNFNGQLSKAIGVDSWIYTHDINGNLVSFDENSKKVSMAYDSGDRAVQFGDLEFVSYDERGYIVRRGEQRFTYNGLGQMMMAIEPGRFSVQFVYDDAGRLISKRDHRNNIVQYIYSDPHRVNLVTHVHYPKASRTYLLIYDENNLLVSMETPDITYYIGSDSRGSPIYVFDSSGKLVKEISRSPFGKIQHDSDITLDLHVDFSGGLVDQYTKLVHFGSRVYDPLLGQWMTPNWEKIGQNMHSPFQIFVYRFRNNDPINGDQNLPLMTEITDWLKIFDVDLGKILGSKYAISTIHQPTLAHDTIDDSKSQFSISIGMMRKLEEAIHSLLTPDLLPRSFLTQMNLNLPNFSPRIATKSSSFGEGLLLSDVEGRARVTLVDGVRGDVVQSVFGSILNASSVLDISIAGKEMFYFLKDDDRSFNDDLQELQRLSGSYNVTNEPVRPVGKQICARNSDSLVCLIYGADERQAIRHVLRSARKIAVQRAWIREINRVKSGFIGGVSGTSTWSPAERNEIVSKGEVRGYQSVDIFNVHKYPQLIGQSSNVIFLKEADAQIWRARRRKY</sequence>
<protein>
    <recommendedName>
        <fullName evidence="14">EGF-like domain-containing protein</fullName>
    </recommendedName>
</protein>
<evidence type="ECO:0000256" key="11">
    <source>
        <dbReference type="PROSITE-ProRule" id="PRU00076"/>
    </source>
</evidence>
<dbReference type="EMBL" id="HACA01026322">
    <property type="protein sequence ID" value="CDW43683.1"/>
    <property type="molecule type" value="Transcribed_RNA"/>
</dbReference>
<dbReference type="InterPro" id="IPR056822">
    <property type="entry name" value="TEN_NHL"/>
</dbReference>
<keyword evidence="8 13" id="KW-1133">Transmembrane helix</keyword>
<dbReference type="GO" id="GO:0008045">
    <property type="term" value="P:motor neuron axon guidance"/>
    <property type="evidence" value="ECO:0007669"/>
    <property type="project" value="TreeGrafter"/>
</dbReference>
<dbReference type="InterPro" id="IPR011042">
    <property type="entry name" value="6-blade_b-propeller_TolB-like"/>
</dbReference>
<feature type="domain" description="EGF-like" evidence="14">
    <location>
        <begin position="358"/>
        <end position="394"/>
    </location>
</feature>
<dbReference type="InterPro" id="IPR000742">
    <property type="entry name" value="EGF"/>
</dbReference>
<feature type="disulfide bond" evidence="11">
    <location>
        <begin position="418"/>
        <end position="427"/>
    </location>
</feature>
<keyword evidence="9 13" id="KW-0472">Membrane</keyword>
<reference evidence="15" key="1">
    <citation type="submission" date="2014-05" db="EMBL/GenBank/DDBJ databases">
        <authorList>
            <person name="Chronopoulou M."/>
        </authorList>
    </citation>
    <scope>NUCLEOTIDE SEQUENCE</scope>
    <source>
        <tissue evidence="15">Whole organism</tissue>
    </source>
</reference>
<dbReference type="Pfam" id="PF24329">
    <property type="entry name" value="FN-plug_TEN1-4"/>
    <property type="match status" value="1"/>
</dbReference>
<feature type="domain" description="EGF-like" evidence="14">
    <location>
        <begin position="560"/>
        <end position="596"/>
    </location>
</feature>
<dbReference type="Gene3D" id="2.10.25.10">
    <property type="entry name" value="Laminin"/>
    <property type="match status" value="4"/>
</dbReference>
<dbReference type="PANTHER" id="PTHR11219">
    <property type="entry name" value="TENEURIN AND N-ACETYLGLUCOSAMINE-1-PHOSPHODIESTER ALPHA-N-ACETYLGLUCOSAMINIDASE"/>
    <property type="match status" value="1"/>
</dbReference>
<dbReference type="InterPro" id="IPR051216">
    <property type="entry name" value="Teneurin"/>
</dbReference>
<dbReference type="SUPFAM" id="SSF49464">
    <property type="entry name" value="Carboxypeptidase regulatory domain-like"/>
    <property type="match status" value="1"/>
</dbReference>
<feature type="region of interest" description="Disordered" evidence="12">
    <location>
        <begin position="1"/>
        <end position="86"/>
    </location>
</feature>
<keyword evidence="7" id="KW-0677">Repeat</keyword>
<dbReference type="PROSITE" id="PS50026">
    <property type="entry name" value="EGF_3"/>
    <property type="match status" value="4"/>
</dbReference>
<evidence type="ECO:0000256" key="4">
    <source>
        <dbReference type="ARBA" id="ARBA00022475"/>
    </source>
</evidence>
<feature type="disulfide bond" evidence="11">
    <location>
        <begin position="384"/>
        <end position="393"/>
    </location>
</feature>
<dbReference type="PROSITE" id="PS01186">
    <property type="entry name" value="EGF_2"/>
    <property type="match status" value="3"/>
</dbReference>
<dbReference type="SUPFAM" id="SSF50952">
    <property type="entry name" value="Soluble quinoprotein glucose dehydrogenase"/>
    <property type="match status" value="1"/>
</dbReference>
<feature type="transmembrane region" description="Helical" evidence="13">
    <location>
        <begin position="119"/>
        <end position="142"/>
    </location>
</feature>
<feature type="domain" description="EGF-like" evidence="14">
    <location>
        <begin position="465"/>
        <end position="498"/>
    </location>
</feature>
<keyword evidence="6 13" id="KW-0812">Transmembrane</keyword>
<keyword evidence="10 11" id="KW-1015">Disulfide bond</keyword>
<comment type="subcellular location">
    <subcellularLocation>
        <location evidence="2">Cell membrane</location>
    </subcellularLocation>
    <subcellularLocation>
        <location evidence="1">Membrane</location>
        <topology evidence="1">Single-pass membrane protein</topology>
    </subcellularLocation>
</comment>
<dbReference type="GO" id="GO:0008038">
    <property type="term" value="P:neuron recognition"/>
    <property type="evidence" value="ECO:0007669"/>
    <property type="project" value="UniProtKB-ARBA"/>
</dbReference>
<dbReference type="SUPFAM" id="SSF101898">
    <property type="entry name" value="NHL repeat"/>
    <property type="match status" value="1"/>
</dbReference>
<proteinExistence type="inferred from homology"/>
<dbReference type="OrthoDB" id="442731at2759"/>
<dbReference type="InterPro" id="IPR057627">
    <property type="entry name" value="FN-plug_TEN1-4"/>
</dbReference>
<dbReference type="CDD" id="cd00054">
    <property type="entry name" value="EGF_CA"/>
    <property type="match status" value="1"/>
</dbReference>
<evidence type="ECO:0000256" key="1">
    <source>
        <dbReference type="ARBA" id="ARBA00004167"/>
    </source>
</evidence>
<dbReference type="InterPro" id="IPR056823">
    <property type="entry name" value="TEN-like_YD-shell"/>
</dbReference>
<evidence type="ECO:0000256" key="2">
    <source>
        <dbReference type="ARBA" id="ARBA00004236"/>
    </source>
</evidence>
<dbReference type="InterPro" id="IPR008969">
    <property type="entry name" value="CarboxyPept-like_regulatory"/>
</dbReference>
<feature type="disulfide bond" evidence="11">
    <location>
        <begin position="488"/>
        <end position="497"/>
    </location>
</feature>